<dbReference type="EC" id="2.7.7.27" evidence="8"/>
<feature type="domain" description="Nucleotidyl transferase" evidence="9">
    <location>
        <begin position="15"/>
        <end position="282"/>
    </location>
</feature>
<organism evidence="10 11">
    <name type="scientific">Candidatus Methylacidithermus pantelleriae</name>
    <dbReference type="NCBI Taxonomy" id="2744239"/>
    <lineage>
        <taxon>Bacteria</taxon>
        <taxon>Pseudomonadati</taxon>
        <taxon>Verrucomicrobiota</taxon>
        <taxon>Methylacidiphilae</taxon>
        <taxon>Methylacidiphilales</taxon>
        <taxon>Methylacidiphilaceae</taxon>
        <taxon>Candidatus Methylacidithermus</taxon>
    </lineage>
</organism>
<dbReference type="InterPro" id="IPR029044">
    <property type="entry name" value="Nucleotide-diphossugar_trans"/>
</dbReference>
<dbReference type="InterPro" id="IPR005836">
    <property type="entry name" value="ADP_Glu_pyroP_CS"/>
</dbReference>
<keyword evidence="7" id="KW-0119">Carbohydrate metabolism</keyword>
<proteinExistence type="inferred from homology"/>
<evidence type="ECO:0000256" key="4">
    <source>
        <dbReference type="ARBA" id="ARBA00022695"/>
    </source>
</evidence>
<evidence type="ECO:0000313" key="10">
    <source>
        <dbReference type="EMBL" id="CAF0695933.1"/>
    </source>
</evidence>
<keyword evidence="2" id="KW-0321">Glycogen metabolism</keyword>
<dbReference type="PANTHER" id="PTHR43523">
    <property type="entry name" value="GLUCOSE-1-PHOSPHATE ADENYLYLTRANSFERASE-RELATED"/>
    <property type="match status" value="1"/>
</dbReference>
<evidence type="ECO:0000256" key="6">
    <source>
        <dbReference type="ARBA" id="ARBA00022840"/>
    </source>
</evidence>
<keyword evidence="5" id="KW-0547">Nucleotide-binding</keyword>
<dbReference type="GO" id="GO:0005978">
    <property type="term" value="P:glycogen biosynthetic process"/>
    <property type="evidence" value="ECO:0007669"/>
    <property type="project" value="UniProtKB-UniRule"/>
</dbReference>
<comment type="similarity">
    <text evidence="1">Belongs to the bacterial/plant glucose-1-phosphate adenylyltransferase family.</text>
</comment>
<dbReference type="SUPFAM" id="SSF51161">
    <property type="entry name" value="Trimeric LpxA-like enzymes"/>
    <property type="match status" value="1"/>
</dbReference>
<dbReference type="InterPro" id="IPR011004">
    <property type="entry name" value="Trimer_LpxA-like_sf"/>
</dbReference>
<dbReference type="Proteomes" id="UP000663859">
    <property type="component" value="Unassembled WGS sequence"/>
</dbReference>
<dbReference type="NCBIfam" id="NF002772">
    <property type="entry name" value="PRK02862.1"/>
    <property type="match status" value="1"/>
</dbReference>
<dbReference type="EMBL" id="CAJNOB010000012">
    <property type="protein sequence ID" value="CAF0695933.1"/>
    <property type="molecule type" value="Genomic_DNA"/>
</dbReference>
<dbReference type="GO" id="GO:0005524">
    <property type="term" value="F:ATP binding"/>
    <property type="evidence" value="ECO:0007669"/>
    <property type="project" value="UniProtKB-KW"/>
</dbReference>
<evidence type="ECO:0000256" key="3">
    <source>
        <dbReference type="ARBA" id="ARBA00022679"/>
    </source>
</evidence>
<comment type="caution">
    <text evidence="10">The sequence shown here is derived from an EMBL/GenBank/DDBJ whole genome shotgun (WGS) entry which is preliminary data.</text>
</comment>
<evidence type="ECO:0000313" key="11">
    <source>
        <dbReference type="Proteomes" id="UP000663859"/>
    </source>
</evidence>
<evidence type="ECO:0000256" key="8">
    <source>
        <dbReference type="NCBIfam" id="TIGR02091"/>
    </source>
</evidence>
<dbReference type="CDD" id="cd04651">
    <property type="entry name" value="LbH_G1P_AT_C"/>
    <property type="match status" value="1"/>
</dbReference>
<gene>
    <name evidence="10" type="primary">glgC</name>
    <name evidence="10" type="ORF">MPNT_20060</name>
</gene>
<accession>A0A8J2BS59</accession>
<protein>
    <recommendedName>
        <fullName evidence="8">Glucose-1-phosphate adenylyltransferase</fullName>
        <ecNumber evidence="8">2.7.7.27</ecNumber>
    </recommendedName>
</protein>
<evidence type="ECO:0000259" key="9">
    <source>
        <dbReference type="Pfam" id="PF00483"/>
    </source>
</evidence>
<dbReference type="PANTHER" id="PTHR43523:SF12">
    <property type="entry name" value="GLUCOSE-1-PHOSPHATE ADENYLYLTRANSFERASE LARGE SUBUNIT 1, CHLOROPLASTIC-RELATED"/>
    <property type="match status" value="1"/>
</dbReference>
<dbReference type="AlphaFoldDB" id="A0A8J2BS59"/>
<evidence type="ECO:0000256" key="5">
    <source>
        <dbReference type="ARBA" id="ARBA00022741"/>
    </source>
</evidence>
<name>A0A8J2BS59_9BACT</name>
<dbReference type="PROSITE" id="PS00808">
    <property type="entry name" value="ADP_GLC_PYROPHOSPH_1"/>
    <property type="match status" value="1"/>
</dbReference>
<dbReference type="Gene3D" id="2.160.10.10">
    <property type="entry name" value="Hexapeptide repeat proteins"/>
    <property type="match status" value="1"/>
</dbReference>
<dbReference type="GO" id="GO:0008878">
    <property type="term" value="F:glucose-1-phosphate adenylyltransferase activity"/>
    <property type="evidence" value="ECO:0007669"/>
    <property type="project" value="UniProtKB-UniRule"/>
</dbReference>
<dbReference type="SUPFAM" id="SSF53448">
    <property type="entry name" value="Nucleotide-diphospho-sugar transferases"/>
    <property type="match status" value="1"/>
</dbReference>
<dbReference type="PROSITE" id="PS00809">
    <property type="entry name" value="ADP_GLC_PYROPHOSPH_2"/>
    <property type="match status" value="1"/>
</dbReference>
<sequence length="434" mass="48687">MKRPGWSFFPEEVIAVILGGGAGTRLFPLTRDRAKPAVPLASKYRLVDIPISLCIHAGLRRIFVLTQFNSSSLHRHIQQTYRFDDYSRGFVQIMAAQQTPRGASWYQGTADAVRQNLIHFDNHPHQWVLILAGDQLYRMDFRVLLEEHVTKGADVTVAVNPVGPERANSLGIMEINEELRITRFVEKPKDPKELLQLELSPYLRSVLQLPGEEPCYLASMGIYVFNRKVLGQALQGIESDFGSHIIPSLIRTHRVFAFLHRGYWEDIGTIGAFYKAHMELCQSQPPFDFFDATYPIYTHCRHLPSSTITCARMEHTLVAEGCRIGDASLERSVIGIRSVIGSGARITSSILMGNDFFESDAEALAAEGRGIPRLGIGRNSRIERAIIDKNARIGDNVVISPEGKHPHMDGDGFYVRDGIVVIPRNAVIHHNRVI</sequence>
<evidence type="ECO:0000256" key="7">
    <source>
        <dbReference type="ARBA" id="ARBA00023277"/>
    </source>
</evidence>
<dbReference type="Pfam" id="PF25247">
    <property type="entry name" value="LbH_GLGC"/>
    <property type="match status" value="1"/>
</dbReference>
<dbReference type="RefSeq" id="WP_174581916.1">
    <property type="nucleotide sequence ID" value="NZ_CAJNOB010000012.1"/>
</dbReference>
<dbReference type="InterPro" id="IPR005835">
    <property type="entry name" value="NTP_transferase_dom"/>
</dbReference>
<keyword evidence="6" id="KW-0067">ATP-binding</keyword>
<keyword evidence="11" id="KW-1185">Reference proteome</keyword>
<keyword evidence="4 10" id="KW-0548">Nucleotidyltransferase</keyword>
<evidence type="ECO:0000256" key="2">
    <source>
        <dbReference type="ARBA" id="ARBA00022600"/>
    </source>
</evidence>
<dbReference type="Pfam" id="PF00483">
    <property type="entry name" value="NTP_transferase"/>
    <property type="match status" value="1"/>
</dbReference>
<evidence type="ECO:0000256" key="1">
    <source>
        <dbReference type="ARBA" id="ARBA00010443"/>
    </source>
</evidence>
<dbReference type="Gene3D" id="3.90.550.10">
    <property type="entry name" value="Spore Coat Polysaccharide Biosynthesis Protein SpsA, Chain A"/>
    <property type="match status" value="1"/>
</dbReference>
<dbReference type="CDD" id="cd02508">
    <property type="entry name" value="ADP_Glucose_PP"/>
    <property type="match status" value="1"/>
</dbReference>
<dbReference type="PROSITE" id="PS00810">
    <property type="entry name" value="ADP_GLC_PYROPHOSPH_3"/>
    <property type="match status" value="1"/>
</dbReference>
<keyword evidence="3 10" id="KW-0808">Transferase</keyword>
<dbReference type="InterPro" id="IPR011831">
    <property type="entry name" value="ADP-Glc_PPase"/>
</dbReference>
<dbReference type="NCBIfam" id="TIGR02091">
    <property type="entry name" value="glgC"/>
    <property type="match status" value="1"/>
</dbReference>
<reference evidence="10" key="1">
    <citation type="submission" date="2021-02" db="EMBL/GenBank/DDBJ databases">
        <authorList>
            <person name="Cremers G."/>
            <person name="Picone N."/>
        </authorList>
    </citation>
    <scope>NUCLEOTIDE SEQUENCE</scope>
    <source>
        <strain evidence="10">PQ17</strain>
    </source>
</reference>